<dbReference type="Pfam" id="PF01510">
    <property type="entry name" value="Amidase_2"/>
    <property type="match status" value="1"/>
</dbReference>
<dbReference type="SUPFAM" id="SSF55846">
    <property type="entry name" value="N-acetylmuramoyl-L-alanine amidase-like"/>
    <property type="match status" value="1"/>
</dbReference>
<dbReference type="SMART" id="SM00644">
    <property type="entry name" value="Ami_2"/>
    <property type="match status" value="1"/>
</dbReference>
<proteinExistence type="predicted"/>
<dbReference type="Proteomes" id="UP000587527">
    <property type="component" value="Unassembled WGS sequence"/>
</dbReference>
<name>A0A841C1P8_9ACTN</name>
<reference evidence="2 3" key="1">
    <citation type="submission" date="2020-08" db="EMBL/GenBank/DDBJ databases">
        <title>Sequencing the genomes of 1000 actinobacteria strains.</title>
        <authorList>
            <person name="Klenk H.-P."/>
        </authorList>
    </citation>
    <scope>NUCLEOTIDE SEQUENCE [LARGE SCALE GENOMIC DNA]</scope>
    <source>
        <strain evidence="2 3">DSM 45362</strain>
    </source>
</reference>
<dbReference type="RefSeq" id="WP_184844142.1">
    <property type="nucleotide sequence ID" value="NZ_JACHMN010000003.1"/>
</dbReference>
<dbReference type="EMBL" id="JACHMN010000003">
    <property type="protein sequence ID" value="MBB5873249.1"/>
    <property type="molecule type" value="Genomic_DNA"/>
</dbReference>
<comment type="caution">
    <text evidence="2">The sequence shown here is derived from an EMBL/GenBank/DDBJ whole genome shotgun (WGS) entry which is preliminary data.</text>
</comment>
<gene>
    <name evidence="2" type="ORF">F4553_006683</name>
</gene>
<dbReference type="InterPro" id="IPR036505">
    <property type="entry name" value="Amidase/PGRP_sf"/>
</dbReference>
<sequence length="265" mass="28583">MPRQLWLADVLVGAGLTVVEVPGWRTRGRDDYRPQGLIIHETRGSRTSTDADDLHSLIHGRQGLAGPIAQLFLSRTGTWHVVTAGRSNHVKNGWGGPFRGLGNRRLLGVESQHATGERWTTVQYDSYVRGAAAILAHTGWPPPVGHREHQPGDKPDPAFDMDVFRRDVAAAMRGVRMSVLVRKTGEIKVFLADGITRRWVASPAELAAIRAAATAGHLILAAGGRVQDVASLDPYGRELTDPADAVRAALLDPAVIAAFAEGIRA</sequence>
<evidence type="ECO:0000313" key="3">
    <source>
        <dbReference type="Proteomes" id="UP000587527"/>
    </source>
</evidence>
<dbReference type="Gene3D" id="3.40.80.10">
    <property type="entry name" value="Peptidoglycan recognition protein-like"/>
    <property type="match status" value="1"/>
</dbReference>
<dbReference type="GO" id="GO:0009253">
    <property type="term" value="P:peptidoglycan catabolic process"/>
    <property type="evidence" value="ECO:0007669"/>
    <property type="project" value="InterPro"/>
</dbReference>
<keyword evidence="3" id="KW-1185">Reference proteome</keyword>
<evidence type="ECO:0000259" key="1">
    <source>
        <dbReference type="SMART" id="SM00644"/>
    </source>
</evidence>
<dbReference type="InterPro" id="IPR002502">
    <property type="entry name" value="Amidase_domain"/>
</dbReference>
<evidence type="ECO:0000313" key="2">
    <source>
        <dbReference type="EMBL" id="MBB5873249.1"/>
    </source>
</evidence>
<dbReference type="GO" id="GO:0008745">
    <property type="term" value="F:N-acetylmuramoyl-L-alanine amidase activity"/>
    <property type="evidence" value="ECO:0007669"/>
    <property type="project" value="InterPro"/>
</dbReference>
<protein>
    <recommendedName>
        <fullName evidence="1">N-acetylmuramoyl-L-alanine amidase domain-containing protein</fullName>
    </recommendedName>
</protein>
<accession>A0A841C1P8</accession>
<dbReference type="AlphaFoldDB" id="A0A841C1P8"/>
<feature type="domain" description="N-acetylmuramoyl-L-alanine amidase" evidence="1">
    <location>
        <begin position="23"/>
        <end position="158"/>
    </location>
</feature>
<organism evidence="2 3">
    <name type="scientific">Allocatelliglobosispora scoriae</name>
    <dbReference type="NCBI Taxonomy" id="643052"/>
    <lineage>
        <taxon>Bacteria</taxon>
        <taxon>Bacillati</taxon>
        <taxon>Actinomycetota</taxon>
        <taxon>Actinomycetes</taxon>
        <taxon>Micromonosporales</taxon>
        <taxon>Micromonosporaceae</taxon>
        <taxon>Allocatelliglobosispora</taxon>
    </lineage>
</organism>